<organism evidence="9 10">
    <name type="scientific">Platanthera zijinensis</name>
    <dbReference type="NCBI Taxonomy" id="2320716"/>
    <lineage>
        <taxon>Eukaryota</taxon>
        <taxon>Viridiplantae</taxon>
        <taxon>Streptophyta</taxon>
        <taxon>Embryophyta</taxon>
        <taxon>Tracheophyta</taxon>
        <taxon>Spermatophyta</taxon>
        <taxon>Magnoliopsida</taxon>
        <taxon>Liliopsida</taxon>
        <taxon>Asparagales</taxon>
        <taxon>Orchidaceae</taxon>
        <taxon>Orchidoideae</taxon>
        <taxon>Orchideae</taxon>
        <taxon>Orchidinae</taxon>
        <taxon>Platanthera</taxon>
    </lineage>
</organism>
<name>A0AAP0G975_9ASPA</name>
<evidence type="ECO:0000313" key="10">
    <source>
        <dbReference type="Proteomes" id="UP001418222"/>
    </source>
</evidence>
<gene>
    <name evidence="9" type="ORF">KSP39_PZI008429</name>
</gene>
<dbReference type="InterPro" id="IPR027806">
    <property type="entry name" value="HARBI1_dom"/>
</dbReference>
<evidence type="ECO:0000256" key="2">
    <source>
        <dbReference type="ARBA" id="ARBA00004123"/>
    </source>
</evidence>
<evidence type="ECO:0000259" key="8">
    <source>
        <dbReference type="Pfam" id="PF13359"/>
    </source>
</evidence>
<dbReference type="EMBL" id="JBBWWQ010000006">
    <property type="protein sequence ID" value="KAK8945067.1"/>
    <property type="molecule type" value="Genomic_DNA"/>
</dbReference>
<keyword evidence="4" id="KW-0540">Nuclease</keyword>
<dbReference type="Pfam" id="PF13359">
    <property type="entry name" value="DDE_Tnp_4"/>
    <property type="match status" value="1"/>
</dbReference>
<dbReference type="AlphaFoldDB" id="A0AAP0G975"/>
<protein>
    <recommendedName>
        <fullName evidence="8">DDE Tnp4 domain-containing protein</fullName>
    </recommendedName>
</protein>
<proteinExistence type="inferred from homology"/>
<keyword evidence="7" id="KW-0539">Nucleus</keyword>
<comment type="subcellular location">
    <subcellularLocation>
        <location evidence="2">Nucleus</location>
    </subcellularLocation>
</comment>
<evidence type="ECO:0000256" key="3">
    <source>
        <dbReference type="ARBA" id="ARBA00006958"/>
    </source>
</evidence>
<dbReference type="PANTHER" id="PTHR22930">
    <property type="match status" value="1"/>
</dbReference>
<comment type="cofactor">
    <cofactor evidence="1">
        <name>a divalent metal cation</name>
        <dbReference type="ChEBI" id="CHEBI:60240"/>
    </cofactor>
</comment>
<comment type="similarity">
    <text evidence="3">Belongs to the HARBI1 family.</text>
</comment>
<evidence type="ECO:0000313" key="9">
    <source>
        <dbReference type="EMBL" id="KAK8945067.1"/>
    </source>
</evidence>
<keyword evidence="10" id="KW-1185">Reference proteome</keyword>
<dbReference type="GO" id="GO:0016787">
    <property type="term" value="F:hydrolase activity"/>
    <property type="evidence" value="ECO:0007669"/>
    <property type="project" value="UniProtKB-KW"/>
</dbReference>
<dbReference type="GO" id="GO:0005634">
    <property type="term" value="C:nucleus"/>
    <property type="evidence" value="ECO:0007669"/>
    <property type="project" value="UniProtKB-SubCell"/>
</dbReference>
<accession>A0AAP0G975</accession>
<evidence type="ECO:0000256" key="7">
    <source>
        <dbReference type="ARBA" id="ARBA00023242"/>
    </source>
</evidence>
<reference evidence="9 10" key="1">
    <citation type="journal article" date="2022" name="Nat. Plants">
        <title>Genomes of leafy and leafless Platanthera orchids illuminate the evolution of mycoheterotrophy.</title>
        <authorList>
            <person name="Li M.H."/>
            <person name="Liu K.W."/>
            <person name="Li Z."/>
            <person name="Lu H.C."/>
            <person name="Ye Q.L."/>
            <person name="Zhang D."/>
            <person name="Wang J.Y."/>
            <person name="Li Y.F."/>
            <person name="Zhong Z.M."/>
            <person name="Liu X."/>
            <person name="Yu X."/>
            <person name="Liu D.K."/>
            <person name="Tu X.D."/>
            <person name="Liu B."/>
            <person name="Hao Y."/>
            <person name="Liao X.Y."/>
            <person name="Jiang Y.T."/>
            <person name="Sun W.H."/>
            <person name="Chen J."/>
            <person name="Chen Y.Q."/>
            <person name="Ai Y."/>
            <person name="Zhai J.W."/>
            <person name="Wu S.S."/>
            <person name="Zhou Z."/>
            <person name="Hsiao Y.Y."/>
            <person name="Wu W.L."/>
            <person name="Chen Y.Y."/>
            <person name="Lin Y.F."/>
            <person name="Hsu J.L."/>
            <person name="Li C.Y."/>
            <person name="Wang Z.W."/>
            <person name="Zhao X."/>
            <person name="Zhong W.Y."/>
            <person name="Ma X.K."/>
            <person name="Ma L."/>
            <person name="Huang J."/>
            <person name="Chen G.Z."/>
            <person name="Huang M.Z."/>
            <person name="Huang L."/>
            <person name="Peng D.H."/>
            <person name="Luo Y.B."/>
            <person name="Zou S.Q."/>
            <person name="Chen S.P."/>
            <person name="Lan S."/>
            <person name="Tsai W.C."/>
            <person name="Van de Peer Y."/>
            <person name="Liu Z.J."/>
        </authorList>
    </citation>
    <scope>NUCLEOTIDE SEQUENCE [LARGE SCALE GENOMIC DNA]</scope>
    <source>
        <strain evidence="9">Lor287</strain>
    </source>
</reference>
<evidence type="ECO:0000256" key="6">
    <source>
        <dbReference type="ARBA" id="ARBA00022801"/>
    </source>
</evidence>
<dbReference type="InterPro" id="IPR045249">
    <property type="entry name" value="HARBI1-like"/>
</dbReference>
<dbReference type="Proteomes" id="UP001418222">
    <property type="component" value="Unassembled WGS sequence"/>
</dbReference>
<evidence type="ECO:0000256" key="4">
    <source>
        <dbReference type="ARBA" id="ARBA00022722"/>
    </source>
</evidence>
<keyword evidence="6" id="KW-0378">Hydrolase</keyword>
<comment type="caution">
    <text evidence="9">The sequence shown here is derived from an EMBL/GenBank/DDBJ whole genome shotgun (WGS) entry which is preliminary data.</text>
</comment>
<dbReference type="PANTHER" id="PTHR22930:SF221">
    <property type="entry name" value="NUCLEASE HARBI1"/>
    <property type="match status" value="1"/>
</dbReference>
<evidence type="ECO:0000256" key="5">
    <source>
        <dbReference type="ARBA" id="ARBA00022723"/>
    </source>
</evidence>
<evidence type="ECO:0000256" key="1">
    <source>
        <dbReference type="ARBA" id="ARBA00001968"/>
    </source>
</evidence>
<keyword evidence="5" id="KW-0479">Metal-binding</keyword>
<dbReference type="GO" id="GO:0046872">
    <property type="term" value="F:metal ion binding"/>
    <property type="evidence" value="ECO:0007669"/>
    <property type="project" value="UniProtKB-KW"/>
</dbReference>
<feature type="domain" description="DDE Tnp4" evidence="8">
    <location>
        <begin position="33"/>
        <end position="90"/>
    </location>
</feature>
<sequence>MIDATDREFKNIPRQILNDSRYMPYFKDCIGAIDGTHVDARISPEKKVRYIGRHGVTTQNVMAVCDFNMCFTFIMAGWEGSAHDSRIYKKATREPCWNFPHPPAGNFKKIT</sequence>
<dbReference type="GO" id="GO:0004518">
    <property type="term" value="F:nuclease activity"/>
    <property type="evidence" value="ECO:0007669"/>
    <property type="project" value="UniProtKB-KW"/>
</dbReference>